<evidence type="ECO:0000256" key="6">
    <source>
        <dbReference type="SAM" id="Phobius"/>
    </source>
</evidence>
<organism evidence="7 8">
    <name type="scientific">Zestomonas carbonaria</name>
    <dbReference type="NCBI Taxonomy" id="2762745"/>
    <lineage>
        <taxon>Bacteria</taxon>
        <taxon>Pseudomonadati</taxon>
        <taxon>Pseudomonadota</taxon>
        <taxon>Gammaproteobacteria</taxon>
        <taxon>Pseudomonadales</taxon>
        <taxon>Pseudomonadaceae</taxon>
        <taxon>Zestomonas</taxon>
    </lineage>
</organism>
<evidence type="ECO:0000256" key="5">
    <source>
        <dbReference type="ARBA" id="ARBA00023136"/>
    </source>
</evidence>
<feature type="transmembrane region" description="Helical" evidence="6">
    <location>
        <begin position="118"/>
        <end position="141"/>
    </location>
</feature>
<dbReference type="GO" id="GO:0033573">
    <property type="term" value="C:high-affinity iron permease complex"/>
    <property type="evidence" value="ECO:0007669"/>
    <property type="project" value="InterPro"/>
</dbReference>
<keyword evidence="3 6" id="KW-0812">Transmembrane</keyword>
<comment type="subcellular location">
    <subcellularLocation>
        <location evidence="1">Membrane</location>
        <topology evidence="1">Multi-pass membrane protein</topology>
    </subcellularLocation>
</comment>
<feature type="transmembrane region" description="Helical" evidence="6">
    <location>
        <begin position="6"/>
        <end position="26"/>
    </location>
</feature>
<feature type="transmembrane region" description="Helical" evidence="6">
    <location>
        <begin position="71"/>
        <end position="90"/>
    </location>
</feature>
<keyword evidence="5 6" id="KW-0472">Membrane</keyword>
<sequence length="282" mass="30223">MEQALLIVWRESVEALLVIGLLHAWLNRQPDGRRHLRLLWGGVAGGAALAGLLATLMVVAGNWMSGPAGEWFQAAMCALAGLLILQMVVWMSRNGRQLRSDLESRAGQALADGRRGALALLAALAVAREGSEIAIFLYGAAGSASGLGMLAGALLGLLLGALSFVLLQAGSRLLDWRRFFAISEVLLILLGGAMLMNALDRASGQLMGLDLPEQLYVWLGDPIWDSSAWLDDGSRLGGLVAGLTGYRAMPSAAAVLLLATFWLLAWWWRRDPRQTEADRSPA</sequence>
<dbReference type="AlphaFoldDB" id="A0A7U7EJU9"/>
<dbReference type="PANTHER" id="PTHR31632">
    <property type="entry name" value="IRON TRANSPORTER FTH1"/>
    <property type="match status" value="1"/>
</dbReference>
<dbReference type="Proteomes" id="UP000583387">
    <property type="component" value="Unassembled WGS sequence"/>
</dbReference>
<feature type="transmembrane region" description="Helical" evidence="6">
    <location>
        <begin position="38"/>
        <end position="59"/>
    </location>
</feature>
<keyword evidence="8" id="KW-1185">Reference proteome</keyword>
<evidence type="ECO:0000256" key="2">
    <source>
        <dbReference type="ARBA" id="ARBA00008333"/>
    </source>
</evidence>
<feature type="transmembrane region" description="Helical" evidence="6">
    <location>
        <begin position="147"/>
        <end position="167"/>
    </location>
</feature>
<dbReference type="PANTHER" id="PTHR31632:SF2">
    <property type="entry name" value="PLASMA MEMBRANE IRON PERMEASE"/>
    <property type="match status" value="1"/>
</dbReference>
<feature type="transmembrane region" description="Helical" evidence="6">
    <location>
        <begin position="248"/>
        <end position="268"/>
    </location>
</feature>
<comment type="caution">
    <text evidence="7">The sequence shown here is derived from an EMBL/GenBank/DDBJ whole genome shotgun (WGS) entry which is preliminary data.</text>
</comment>
<evidence type="ECO:0000313" key="8">
    <source>
        <dbReference type="Proteomes" id="UP000583387"/>
    </source>
</evidence>
<evidence type="ECO:0000256" key="3">
    <source>
        <dbReference type="ARBA" id="ARBA00022692"/>
    </source>
</evidence>
<keyword evidence="4 6" id="KW-1133">Transmembrane helix</keyword>
<gene>
    <name evidence="7" type="primary">efeU</name>
    <name evidence="7" type="ORF">PSEWESI4_00655</name>
</gene>
<evidence type="ECO:0000313" key="7">
    <source>
        <dbReference type="EMBL" id="CAD5106394.1"/>
    </source>
</evidence>
<evidence type="ECO:0000256" key="4">
    <source>
        <dbReference type="ARBA" id="ARBA00022989"/>
    </source>
</evidence>
<protein>
    <submittedName>
        <fullName evidence="7">Ferrous iron permease EfeU</fullName>
    </submittedName>
</protein>
<dbReference type="InterPro" id="IPR004923">
    <property type="entry name" value="FTR1/Fip1/EfeU"/>
</dbReference>
<dbReference type="EMBL" id="CAJFCI010000020">
    <property type="protein sequence ID" value="CAD5106394.1"/>
    <property type="molecule type" value="Genomic_DNA"/>
</dbReference>
<accession>A0A7U7EJU9</accession>
<dbReference type="RefSeq" id="WP_187669764.1">
    <property type="nucleotide sequence ID" value="NZ_CAJFCI010000020.1"/>
</dbReference>
<proteinExistence type="inferred from homology"/>
<dbReference type="GO" id="GO:0015093">
    <property type="term" value="F:ferrous iron transmembrane transporter activity"/>
    <property type="evidence" value="ECO:0007669"/>
    <property type="project" value="TreeGrafter"/>
</dbReference>
<name>A0A7U7EJU9_9GAMM</name>
<evidence type="ECO:0000256" key="1">
    <source>
        <dbReference type="ARBA" id="ARBA00004141"/>
    </source>
</evidence>
<comment type="similarity">
    <text evidence="2">Belongs to the oxidase-dependent Fe transporter (OFeT) (TC 9.A.10.1) family.</text>
</comment>
<reference evidence="7 8" key="1">
    <citation type="submission" date="2020-08" db="EMBL/GenBank/DDBJ databases">
        <authorList>
            <person name="Criscuolo A."/>
        </authorList>
    </citation>
    <scope>NUCLEOTIDE SEQUENCE [LARGE SCALE GENOMIC DNA]</scope>
    <source>
        <strain evidence="7">CIP111764</strain>
    </source>
</reference>
<feature type="transmembrane region" description="Helical" evidence="6">
    <location>
        <begin position="179"/>
        <end position="199"/>
    </location>
</feature>
<dbReference type="Pfam" id="PF03239">
    <property type="entry name" value="FTR1"/>
    <property type="match status" value="1"/>
</dbReference>